<dbReference type="EMBL" id="BAAASG010000002">
    <property type="protein sequence ID" value="GAA2475354.1"/>
    <property type="molecule type" value="Genomic_DNA"/>
</dbReference>
<sequence>MRSISRISVWATTMATAVGATVVLSSGPAAAADGYWANGCDPGRACVWTNHGDPGRGNAWNFIGCGMHGLSYWFNAGQAHGNKFRVTYQDGRWDETPAWTSRALDDSNLATSAWVYC</sequence>
<keyword evidence="1" id="KW-0732">Signal</keyword>
<feature type="signal peptide" evidence="1">
    <location>
        <begin position="1"/>
        <end position="31"/>
    </location>
</feature>
<evidence type="ECO:0000256" key="1">
    <source>
        <dbReference type="SAM" id="SignalP"/>
    </source>
</evidence>
<name>A0ABP5Y5E3_STRLO</name>
<keyword evidence="3" id="KW-1185">Reference proteome</keyword>
<evidence type="ECO:0000313" key="2">
    <source>
        <dbReference type="EMBL" id="GAA2475354.1"/>
    </source>
</evidence>
<comment type="caution">
    <text evidence="2">The sequence shown here is derived from an EMBL/GenBank/DDBJ whole genome shotgun (WGS) entry which is preliminary data.</text>
</comment>
<feature type="chain" id="PRO_5045195204" description="Peptidase inhibitor family I36" evidence="1">
    <location>
        <begin position="32"/>
        <end position="117"/>
    </location>
</feature>
<evidence type="ECO:0008006" key="4">
    <source>
        <dbReference type="Google" id="ProtNLM"/>
    </source>
</evidence>
<accession>A0ABP5Y5E3</accession>
<proteinExistence type="predicted"/>
<gene>
    <name evidence="2" type="ORF">GCM10010276_08640</name>
</gene>
<dbReference type="Proteomes" id="UP001501777">
    <property type="component" value="Unassembled WGS sequence"/>
</dbReference>
<protein>
    <recommendedName>
        <fullName evidence="4">Peptidase inhibitor family I36</fullName>
    </recommendedName>
</protein>
<organism evidence="2 3">
    <name type="scientific">Streptomyces longisporus</name>
    <dbReference type="NCBI Taxonomy" id="1948"/>
    <lineage>
        <taxon>Bacteria</taxon>
        <taxon>Bacillati</taxon>
        <taxon>Actinomycetota</taxon>
        <taxon>Actinomycetes</taxon>
        <taxon>Kitasatosporales</taxon>
        <taxon>Streptomycetaceae</taxon>
        <taxon>Streptomyces</taxon>
    </lineage>
</organism>
<reference evidence="3" key="1">
    <citation type="journal article" date="2019" name="Int. J. Syst. Evol. Microbiol.">
        <title>The Global Catalogue of Microorganisms (GCM) 10K type strain sequencing project: providing services to taxonomists for standard genome sequencing and annotation.</title>
        <authorList>
            <consortium name="The Broad Institute Genomics Platform"/>
            <consortium name="The Broad Institute Genome Sequencing Center for Infectious Disease"/>
            <person name="Wu L."/>
            <person name="Ma J."/>
        </authorList>
    </citation>
    <scope>NUCLEOTIDE SEQUENCE [LARGE SCALE GENOMIC DNA]</scope>
    <source>
        <strain evidence="3">JCM 4395</strain>
    </source>
</reference>
<evidence type="ECO:0000313" key="3">
    <source>
        <dbReference type="Proteomes" id="UP001501777"/>
    </source>
</evidence>